<accession>A0A8B6XCJ5</accession>
<evidence type="ECO:0000313" key="2">
    <source>
        <dbReference type="Proteomes" id="UP000675920"/>
    </source>
</evidence>
<evidence type="ECO:0000256" key="1">
    <source>
        <dbReference type="SAM" id="MobiDB-lite"/>
    </source>
</evidence>
<evidence type="ECO:0000313" key="3">
    <source>
        <dbReference type="RefSeq" id="WP_156924344.1"/>
    </source>
</evidence>
<proteinExistence type="predicted"/>
<dbReference type="Proteomes" id="UP000675920">
    <property type="component" value="Unplaced"/>
</dbReference>
<dbReference type="InterPro" id="IPR036737">
    <property type="entry name" value="OmpA-like_sf"/>
</dbReference>
<name>A0A8B6XCJ5_9BURK</name>
<organism evidence="2 3">
    <name type="scientific">Derxia gummosa DSM 723</name>
    <dbReference type="NCBI Taxonomy" id="1121388"/>
    <lineage>
        <taxon>Bacteria</taxon>
        <taxon>Pseudomonadati</taxon>
        <taxon>Pseudomonadota</taxon>
        <taxon>Betaproteobacteria</taxon>
        <taxon>Burkholderiales</taxon>
        <taxon>Alcaligenaceae</taxon>
        <taxon>Derxia</taxon>
    </lineage>
</organism>
<dbReference type="RefSeq" id="WP_156924344.1">
    <property type="nucleotide sequence ID" value="NZ_AXWS01000008.1"/>
</dbReference>
<protein>
    <submittedName>
        <fullName evidence="3">Uncharacterized protein</fullName>
    </submittedName>
</protein>
<feature type="region of interest" description="Disordered" evidence="1">
    <location>
        <begin position="2148"/>
        <end position="2168"/>
    </location>
</feature>
<dbReference type="SUPFAM" id="SSF103088">
    <property type="entry name" value="OmpA-like"/>
    <property type="match status" value="1"/>
</dbReference>
<sequence length="2561" mass="268543">MTAQRGISLLDLLPQTTVWAGGQSDRVLDWLGALTVLDLRSTSSAAFLQYEGVLQSWRDAYRLNTTRWSIDIPGITRGLPFRLALARQPVPAPSAPASIAVEPALSAWTLDLVADRLAVDVPGLVAATRLGGSGPEPLHLSPARGQAAVRAIASGVLRLWFDGVNTVGLQLADVPDPFNPGAPTGAVLRLDMRPPTFCFGQTAFGMTLDNFTLDLSPDYTPPELAAAGKPASWTGAALDEARLYFPPGTPLLPNLSVGVRDLVVGQPGGLQGEASLEFGEIDRQTHDGLVALQTRDLAGVDTDISPAQLGDDAPDRYLPLGSADSRLLVRATFPFDPAATIAGYDDPPLAVREVRWSLPDGSSGSGKESPWFELPSGQPLRYRLGIGRAGVADPGPLSWVAERRIWFVAKPGDASALAGRIDLVLANGGVLPDVLHVRGPREALAGLVFKHVTAVPNDEAPDWQLGGGTGAVVSRSAMSFTLPMLDDDGDTQDLVLTDAHGLMRRVRIETSADSRLVIGHAVVAGGAEARVSVLAPPWTGAPAAAIPARVADGFPAAPFHRLGSRAGMAAAASFDALDGRITAPTGTAAEVEIRLAADPSAGAVVPPPAPAAPATSPNLQLRFDWDSDNPIGSKAPWDGSDATLAGALPERHAAEAKPLLGGAVTDNDHGISAVRAWVKNIDPEQKSVYCIVGRTDDLAHLDDLHGNFLRNRELGRKRAERARSLLIAAGIPPARIHARAESEAWPAGAPVADLPPRFLLAGDPAQPESTLRLALPPDRIEHAANTARPFWNARWVEDSPTGPRAPQAAREDSDRLPYRCADILCVDAHLAQQSPSPAPAPAPGGADALTALVLVPGADGKPAPVDAPLPGTTTPMPYRVALRARWDSPSLVAPADYLPVEAEARVCWQPKTIDIQGPGGTTTIPQPVGGKAWEVLLQWLHDARTGRTRLNGALSLPDGKLGWNSDALAWAMALGPTAMATMKDTDVVKDPLGQFVTATAMYLIGAGIGGLVNKAPQGQQANPGYVEIDRIAIGCEWNGDPAVSTTLDYTVHLRVNVGAKPVGGLRGDIRLGFRNVGLRYRDDRLSLTFDSMKAEVVDPGTWTLSGPLGDLVSVANTRMGNGSKWIEFDLAIARDLGVVKLASATLRLGIEPEQTLELRGLNVSVNIPNVLVGQGSVSIDDGSVRAGVALDILPAKLKANGALAIQQDFAAVDVGVKFPVPLLLGGTGLGVYGFSGRFVANGTRNVAAAGHADDPVERALAWWAMPPETKYARKPGQFALGLGSIIGTAADGGFSFNAEGALTVGFPELSVGLGIDAGFMRSPRSNPSAARPADAGKKANGSVLGMVLVEPDSVVIGARAEYVLPKVVSIKAPISAYFPLAKDSAKKTDPGWYLRIGSDGGQGRPGDPVRAVLLPGLLDFTAWAFLMLDEKGLHGLGAPLIKQDLVKPIDLDGFSVGMGAGFDLKWSAGPLTLAGSAFIVLGLGTRPLAFAGAAGLKAELDLVIVSVGVDGLLQFMVRETKSGTETFVGGHLCGSVQLLFFEVSGCIDTTVGKPPAPDAGVESPVAGLELCDHFPAVMASVAPDAGGGALPVVWPDTVPVLRFAHYIADHCTTKQPGDTPPTALPTTHFVRATEPAAPQTPWSGPTGRRTAYRLDAVQLWKLADPAKPDDAGSWTLVDGPFDCEWWLPSHRPALQSPDVTPPGNEEGRELALMTQDAAPWARWYTPDVIDAGLPSSPGKAYEQMCEPVPAAGAAWAWGADWHAIGKYWLGMTSAQPAPDALFPSHYDAYGKLAQLTPQQAAAWGKDAGWDWHPAKVAPLALPVVLDGKTRSAGWRLPCWRKAGAFMASAPVGFEIEPALASGALVLEVARERDGRPLADAGICDGMPARDYRFSDFTGVSATIYRGDMTGFADNGERAVHVFTTAMAATAVAGKLPGSITAIGMPRVDSVEIDLRAVSGTVAITAHDAGGRIIASRSASGATRQTLRIEVWGIARLVMTGVYDLYRVCWGKPRRRVLPDLLGLQDLAVPRVFATGADGKLLDLAASEIASADGGTRRVLRYKLPAGDWSALGVGAWPWGEIRLVGIEAVTRNALAAQAAEQAARDGLRQQAAEAAEALASGKPTHAVNLDADSTYEIRVEWSAQVWTPPANKPSAQPGPPAAAAWKSGPADRFRFRTAPYGLRLPQLPPPGAPTPIAPEQAGVDESRFDPRDLARYLRCATPADDGAPHFIGDEIGFWFMVDHLPALAAKYGRKLVAEVLDTRPPAGALDGKPPVNPGARHPLDRATGFDWKLDARVWFPADLEIAEAVAAAPCLRDANLDPLTVTRGSSRLDVAADLRPGGEYDLVLKAMPDNDGADPAAPANVVVARSHFRASRHATAAGLIGALGFSAAGYGRGEDAVVAQALAAPAKPARGDAAFEADLASLGLAPWPAADGARCTLLWLAPDAGHAAWRVAGLLVEADEPIRRAGFATGALNEPAPPARLDIASLVIEADGKQTPLIERGCNSAGSRLLYVPAAPFALGTAPAGHVTARFSQRGQTGAPLSFGIADRPGFVADEEA</sequence>
<reference evidence="3" key="1">
    <citation type="submission" date="2025-08" db="UniProtKB">
        <authorList>
            <consortium name="RefSeq"/>
        </authorList>
    </citation>
    <scope>IDENTIFICATION</scope>
</reference>
<keyword evidence="2" id="KW-1185">Reference proteome</keyword>
<dbReference type="OrthoDB" id="7051116at2"/>
<dbReference type="Gene3D" id="3.30.1330.60">
    <property type="entry name" value="OmpA-like domain"/>
    <property type="match status" value="1"/>
</dbReference>